<dbReference type="Gene3D" id="1.50.10.130">
    <property type="entry name" value="Terpene synthase, N-terminal domain"/>
    <property type="match status" value="1"/>
</dbReference>
<feature type="domain" description="Terpene synthase metal-binding" evidence="6">
    <location>
        <begin position="256"/>
        <end position="494"/>
    </location>
</feature>
<accession>A0ABP0YQA1</accession>
<gene>
    <name evidence="7" type="ORF">CITCOLO1_LOCUS13788</name>
</gene>
<dbReference type="Pfam" id="PF03936">
    <property type="entry name" value="Terpene_synth_C"/>
    <property type="match status" value="1"/>
</dbReference>
<evidence type="ECO:0000256" key="2">
    <source>
        <dbReference type="ARBA" id="ARBA00022723"/>
    </source>
</evidence>
<evidence type="ECO:0000256" key="1">
    <source>
        <dbReference type="ARBA" id="ARBA00001946"/>
    </source>
</evidence>
<dbReference type="EMBL" id="OZ021739">
    <property type="protein sequence ID" value="CAK9321701.1"/>
    <property type="molecule type" value="Genomic_DNA"/>
</dbReference>
<dbReference type="PANTHER" id="PTHR31225:SF221">
    <property type="entry name" value="(-)-GERMACRENE D SYNTHASE"/>
    <property type="match status" value="1"/>
</dbReference>
<dbReference type="Proteomes" id="UP001642487">
    <property type="component" value="Chromosome 5"/>
</dbReference>
<dbReference type="InterPro" id="IPR050148">
    <property type="entry name" value="Terpene_synthase-like"/>
</dbReference>
<evidence type="ECO:0000256" key="4">
    <source>
        <dbReference type="ARBA" id="ARBA00023239"/>
    </source>
</evidence>
<evidence type="ECO:0000313" key="7">
    <source>
        <dbReference type="EMBL" id="CAK9321701.1"/>
    </source>
</evidence>
<evidence type="ECO:0008006" key="9">
    <source>
        <dbReference type="Google" id="ProtNLM"/>
    </source>
</evidence>
<dbReference type="SFLD" id="SFLDG01019">
    <property type="entry name" value="Terpene_Cyclase_Like_1_C_Termi"/>
    <property type="match status" value="1"/>
</dbReference>
<dbReference type="PANTHER" id="PTHR31225">
    <property type="entry name" value="OS04G0344100 PROTEIN-RELATED"/>
    <property type="match status" value="1"/>
</dbReference>
<dbReference type="InterPro" id="IPR001906">
    <property type="entry name" value="Terpene_synth_N"/>
</dbReference>
<dbReference type="CDD" id="cd00684">
    <property type="entry name" value="Terpene_cyclase_plant_C1"/>
    <property type="match status" value="1"/>
</dbReference>
<sequence length="550" mass="64086">MAPKIVSFNDNGVPRRSANFQPSAWGHYFLSHQSNTPEEDEMVRKQLEELKEEVRSMFAAIEKSSEELSLIDSIQRLGLLYHFEHEINEVLKLMQNPCNVDEEDEDLYIMALRFRLLRQQGFFVSCEIFNKLTNKNGNFKESIVKDKSGILSLYEASHLRIKGEKILDEALAFTTTQLEAMAMDSNSPFSEEANYALKWPIVKAVPRFMTRHYISLYSNNPLKNSALLTFAKLDCNSLQKLYQKELGEQSRWWRNQKFMEQLSFARDRVVECYIWALGIYYEPKYSYDRRIFLKICYFITIIDDMYDAHATLDELQLFTEAIQRWDINSIEKLPDYMKALYEAILEFFGEIEQDMCMDNNITFALDCAKEMMKRQCKTYLMEAKWFNEGYVPTIEEYMKVGAISIGIYVLASVSFLALGNIASKEVFHWVQGEPMLLKAAGVIGRLMNDITSHKFEQERGHVASAVECYMKQYGVTKGEAIAELKTLVVEAWKDIIEDYMKLCTKFPNVILRFGLNIIRATNFYYKERDGFTFVEGETKHLITLMLTQPL</sequence>
<dbReference type="InterPro" id="IPR008930">
    <property type="entry name" value="Terpenoid_cyclase/PrenylTrfase"/>
</dbReference>
<organism evidence="7 8">
    <name type="scientific">Citrullus colocynthis</name>
    <name type="common">colocynth</name>
    <dbReference type="NCBI Taxonomy" id="252529"/>
    <lineage>
        <taxon>Eukaryota</taxon>
        <taxon>Viridiplantae</taxon>
        <taxon>Streptophyta</taxon>
        <taxon>Embryophyta</taxon>
        <taxon>Tracheophyta</taxon>
        <taxon>Spermatophyta</taxon>
        <taxon>Magnoliopsida</taxon>
        <taxon>eudicotyledons</taxon>
        <taxon>Gunneridae</taxon>
        <taxon>Pentapetalae</taxon>
        <taxon>rosids</taxon>
        <taxon>fabids</taxon>
        <taxon>Cucurbitales</taxon>
        <taxon>Cucurbitaceae</taxon>
        <taxon>Benincaseae</taxon>
        <taxon>Citrullus</taxon>
    </lineage>
</organism>
<dbReference type="Pfam" id="PF01397">
    <property type="entry name" value="Terpene_synth"/>
    <property type="match status" value="1"/>
</dbReference>
<feature type="domain" description="Terpene synthase N-terminal" evidence="5">
    <location>
        <begin position="25"/>
        <end position="197"/>
    </location>
</feature>
<dbReference type="SUPFAM" id="SSF48239">
    <property type="entry name" value="Terpenoid cyclases/Protein prenyltransferases"/>
    <property type="match status" value="1"/>
</dbReference>
<dbReference type="InterPro" id="IPR005630">
    <property type="entry name" value="Terpene_synthase_metal-bd"/>
</dbReference>
<name>A0ABP0YQA1_9ROSI</name>
<keyword evidence="8" id="KW-1185">Reference proteome</keyword>
<evidence type="ECO:0000313" key="8">
    <source>
        <dbReference type="Proteomes" id="UP001642487"/>
    </source>
</evidence>
<keyword evidence="2" id="KW-0479">Metal-binding</keyword>
<dbReference type="InterPro" id="IPR034741">
    <property type="entry name" value="Terpene_cyclase-like_1_C"/>
</dbReference>
<comment type="cofactor">
    <cofactor evidence="1">
        <name>Mg(2+)</name>
        <dbReference type="ChEBI" id="CHEBI:18420"/>
    </cofactor>
</comment>
<dbReference type="Gene3D" id="1.10.600.10">
    <property type="entry name" value="Farnesyl Diphosphate Synthase"/>
    <property type="match status" value="1"/>
</dbReference>
<keyword evidence="3" id="KW-0460">Magnesium</keyword>
<evidence type="ECO:0000259" key="5">
    <source>
        <dbReference type="Pfam" id="PF01397"/>
    </source>
</evidence>
<dbReference type="InterPro" id="IPR036965">
    <property type="entry name" value="Terpene_synth_N_sf"/>
</dbReference>
<evidence type="ECO:0000259" key="6">
    <source>
        <dbReference type="Pfam" id="PF03936"/>
    </source>
</evidence>
<dbReference type="InterPro" id="IPR008949">
    <property type="entry name" value="Isoprenoid_synthase_dom_sf"/>
</dbReference>
<protein>
    <recommendedName>
        <fullName evidence="9">(-)-germacrene D synthase-like</fullName>
    </recommendedName>
</protein>
<dbReference type="SUPFAM" id="SSF48576">
    <property type="entry name" value="Terpenoid synthases"/>
    <property type="match status" value="1"/>
</dbReference>
<proteinExistence type="predicted"/>
<evidence type="ECO:0000256" key="3">
    <source>
        <dbReference type="ARBA" id="ARBA00022842"/>
    </source>
</evidence>
<dbReference type="SFLD" id="SFLDS00005">
    <property type="entry name" value="Isoprenoid_Synthase_Type_I"/>
    <property type="match status" value="1"/>
</dbReference>
<reference evidence="7 8" key="1">
    <citation type="submission" date="2024-03" db="EMBL/GenBank/DDBJ databases">
        <authorList>
            <person name="Gkanogiannis A."/>
            <person name="Becerra Lopez-Lavalle L."/>
        </authorList>
    </citation>
    <scope>NUCLEOTIDE SEQUENCE [LARGE SCALE GENOMIC DNA]</scope>
</reference>
<dbReference type="InterPro" id="IPR044814">
    <property type="entry name" value="Terpene_cyclase_plant_C1"/>
</dbReference>
<keyword evidence="4" id="KW-0456">Lyase</keyword>